<dbReference type="InterPro" id="IPR036116">
    <property type="entry name" value="FN3_sf"/>
</dbReference>
<keyword evidence="1" id="KW-0677">Repeat</keyword>
<organism evidence="4">
    <name type="scientific">Oppiella nova</name>
    <dbReference type="NCBI Taxonomy" id="334625"/>
    <lineage>
        <taxon>Eukaryota</taxon>
        <taxon>Metazoa</taxon>
        <taxon>Ecdysozoa</taxon>
        <taxon>Arthropoda</taxon>
        <taxon>Chelicerata</taxon>
        <taxon>Arachnida</taxon>
        <taxon>Acari</taxon>
        <taxon>Acariformes</taxon>
        <taxon>Sarcoptiformes</taxon>
        <taxon>Oribatida</taxon>
        <taxon>Brachypylina</taxon>
        <taxon>Oppioidea</taxon>
        <taxon>Oppiidae</taxon>
        <taxon>Oppiella</taxon>
    </lineage>
</organism>
<evidence type="ECO:0000313" key="5">
    <source>
        <dbReference type="Proteomes" id="UP000728032"/>
    </source>
</evidence>
<dbReference type="PROSITE" id="PS50853">
    <property type="entry name" value="FN3"/>
    <property type="match status" value="3"/>
</dbReference>
<dbReference type="GO" id="GO:0031430">
    <property type="term" value="C:M band"/>
    <property type="evidence" value="ECO:0007669"/>
    <property type="project" value="TreeGrafter"/>
</dbReference>
<keyword evidence="5" id="KW-1185">Reference proteome</keyword>
<dbReference type="CDD" id="cd00063">
    <property type="entry name" value="FN3"/>
    <property type="match status" value="4"/>
</dbReference>
<evidence type="ECO:0000259" key="3">
    <source>
        <dbReference type="PROSITE" id="PS50853"/>
    </source>
</evidence>
<accession>A0A7R9MIQ9</accession>
<feature type="domain" description="Fibronectin type-III" evidence="3">
    <location>
        <begin position="526"/>
        <end position="592"/>
    </location>
</feature>
<gene>
    <name evidence="4" type="ORF">ONB1V03_LOCUS17285</name>
</gene>
<dbReference type="AlphaFoldDB" id="A0A7R9MIQ9"/>
<feature type="domain" description="Fibronectin type-III" evidence="3">
    <location>
        <begin position="1"/>
        <end position="44"/>
    </location>
</feature>
<dbReference type="Proteomes" id="UP000728032">
    <property type="component" value="Unassembled WGS sequence"/>
</dbReference>
<dbReference type="SMART" id="SM00060">
    <property type="entry name" value="FN3"/>
    <property type="match status" value="3"/>
</dbReference>
<protein>
    <recommendedName>
        <fullName evidence="6">Titin</fullName>
    </recommendedName>
</protein>
<reference evidence="4" key="1">
    <citation type="submission" date="2020-11" db="EMBL/GenBank/DDBJ databases">
        <authorList>
            <person name="Tran Van P."/>
        </authorList>
    </citation>
    <scope>NUCLEOTIDE SEQUENCE</scope>
</reference>
<proteinExistence type="predicted"/>
<dbReference type="Gene3D" id="2.60.40.10">
    <property type="entry name" value="Immunoglobulins"/>
    <property type="match status" value="4"/>
</dbReference>
<dbReference type="InterPro" id="IPR007110">
    <property type="entry name" value="Ig-like_dom"/>
</dbReference>
<dbReference type="Pfam" id="PF07679">
    <property type="entry name" value="I-set"/>
    <property type="match status" value="1"/>
</dbReference>
<dbReference type="Pfam" id="PF00041">
    <property type="entry name" value="fn3"/>
    <property type="match status" value="2"/>
</dbReference>
<dbReference type="InterPro" id="IPR013098">
    <property type="entry name" value="Ig_I-set"/>
</dbReference>
<feature type="non-terminal residue" evidence="4">
    <location>
        <position position="1"/>
    </location>
</feature>
<dbReference type="InterPro" id="IPR050964">
    <property type="entry name" value="Striated_Muscle_Regulatory"/>
</dbReference>
<evidence type="ECO:0000256" key="1">
    <source>
        <dbReference type="ARBA" id="ARBA00022737"/>
    </source>
</evidence>
<dbReference type="InterPro" id="IPR036179">
    <property type="entry name" value="Ig-like_dom_sf"/>
</dbReference>
<dbReference type="InterPro" id="IPR003961">
    <property type="entry name" value="FN3_dom"/>
</dbReference>
<evidence type="ECO:0008006" key="6">
    <source>
        <dbReference type="Google" id="ProtNLM"/>
    </source>
</evidence>
<dbReference type="SUPFAM" id="SSF48726">
    <property type="entry name" value="Immunoglobulin"/>
    <property type="match status" value="1"/>
</dbReference>
<evidence type="ECO:0000259" key="2">
    <source>
        <dbReference type="PROSITE" id="PS50835"/>
    </source>
</evidence>
<dbReference type="InterPro" id="IPR013783">
    <property type="entry name" value="Ig-like_fold"/>
</dbReference>
<dbReference type="EMBL" id="CAJPVJ010021082">
    <property type="protein sequence ID" value="CAG2177858.1"/>
    <property type="molecule type" value="Genomic_DNA"/>
</dbReference>
<feature type="domain" description="Ig-like" evidence="2">
    <location>
        <begin position="403"/>
        <end position="493"/>
    </location>
</feature>
<feature type="non-terminal residue" evidence="4">
    <location>
        <position position="592"/>
    </location>
</feature>
<dbReference type="PANTHER" id="PTHR13817:SF151">
    <property type="entry name" value="TITIN"/>
    <property type="match status" value="1"/>
</dbReference>
<dbReference type="GO" id="GO:0045214">
    <property type="term" value="P:sarcomere organization"/>
    <property type="evidence" value="ECO:0007669"/>
    <property type="project" value="TreeGrafter"/>
</dbReference>
<dbReference type="OrthoDB" id="6728074at2759"/>
<sequence length="592" mass="64762">NTTKTRVRVTNLVKRSQFRFRIRALNAVGESEPLISDWVNTTGDKNDCSQRQLYGMVDVSNMTDTGLELQWTAFNGTATKPIIYIVENRNTSTGRWDTFGNTTDNNYSVEDLQCLTEYSFRVKAYDGKCKTLEPKVYINGKDIDYGNQFRFIITASNSYGVSEPYTTFWLSAAQLNLSSVSVPTAPTGPLTINHTPTKTILSAKPPASNGRKPIIGYSFEKFDKLTDVWIIVSVVECHVPDDPLCAQTTIDATPPDTVFRVKAMNEKGLSPALDQSQGEPSPPSPPIGVKVVNNIGSAVLEWSSPPDPVNSPITNYVVESQEYPSGPWVNATQTPDAEPKTEYPSGPWVNATQTPDAEPKTVLGDLKTNQIYRFRVRAVNSGSLSEPSLPTQMTVILPVTTGPSIDKSKIKNITTDPGAPVKLEIPIRGEVKAQIQWKFNGQPTDGKGMNAILISDGNKAILDITSIDKQHVGTYTLVAVNSGGTDEISFTITLRPPISVTPAPEGPLVVTPNGPMNTLTCKPLGPIERFNVTKNPLQGQVIILWKAPVDECESPVNYTIEKQYKGKESIWQKVGQTAKTIVKVKNLDADTT</sequence>
<name>A0A7R9MIQ9_9ACAR</name>
<dbReference type="SUPFAM" id="SSF49265">
    <property type="entry name" value="Fibronectin type III"/>
    <property type="match status" value="2"/>
</dbReference>
<dbReference type="EMBL" id="OC935907">
    <property type="protein sequence ID" value="CAD7660722.1"/>
    <property type="molecule type" value="Genomic_DNA"/>
</dbReference>
<feature type="domain" description="Fibronectin type-III" evidence="3">
    <location>
        <begin position="282"/>
        <end position="404"/>
    </location>
</feature>
<evidence type="ECO:0000313" key="4">
    <source>
        <dbReference type="EMBL" id="CAD7660722.1"/>
    </source>
</evidence>
<dbReference type="PANTHER" id="PTHR13817">
    <property type="entry name" value="TITIN"/>
    <property type="match status" value="1"/>
</dbReference>
<dbReference type="PROSITE" id="PS50835">
    <property type="entry name" value="IG_LIKE"/>
    <property type="match status" value="1"/>
</dbReference>